<evidence type="ECO:0000313" key="2">
    <source>
        <dbReference type="Proteomes" id="UP000664032"/>
    </source>
</evidence>
<proteinExistence type="predicted"/>
<name>A0ACB8GV25_PSICU</name>
<gene>
    <name evidence="1" type="ORF">JR316_0009341</name>
</gene>
<sequence length="769" mass="85950">MQPFTSLPYRISSLPAVASLLLIISKLLYKKEEQDSSPETISPLVNGNPNPPSIDIQAVMTPPVVTDPAGDPEVQSSLGTLTLQVDAPINGPISIADESTSVNRPNVENPLQSYLGEFLLRVTQLSNESIHPEPSNHQRLESPLAAPSTDVPNDGIETSSGNNASTETPPDYRGEDAERAYVGGNTSDDGDEDDERAFFSANASEDGEGERAFVNQNMSEEPREDMMLGVYFNITYNAKSLICSAQVIEDAYASTSNESEDGLHASRTARDALESSLRIIFHAVDSSKNRFIEALERLPDRAGQDLNPLIHSALADEKILKSMLSVIRQHKISLPIYMNRCGLVDVFDSDLSPTFRRTQHPRASTDRIPFYPCRIPEMRGLPSHYLFPLSPTTRREQGSPALVTTYAMFARNFDVFTGGAFTKLTSWDNIIVAGGSILACATTHSANITERDLRNLFLMSSTFEHANIDVFLYDMSEAEAKSRILQLQCEIDSALTSNSICVRRKHSIMVYSSWPQKPIKIAFRVYNSPAEILTSIDVDCAAILYDGISVYVTPRSLAAIVRQCNMIDLQRWSPEYEFRLAKYGARSYEVYIPQMERRKFVYEDKGLALLKTLEMEFMIPSRFERMNRIAWTGRSQPFLFPDSSPTSQFAVRVKETITAETILADVQDFFATGDDKRGSSVAPSYNVRRLNGTMSRPILPRLPGAIEPRGERPSSKRKSLHQRAGSVDNDVLLRFRTDDPGRFFVIRDDKENEAPDFDTWLMSAYERAC</sequence>
<dbReference type="EMBL" id="JAFIQS020000008">
    <property type="protein sequence ID" value="KAH9478879.1"/>
    <property type="molecule type" value="Genomic_DNA"/>
</dbReference>
<reference evidence="1" key="1">
    <citation type="submission" date="2021-10" db="EMBL/GenBank/DDBJ databases">
        <title>Psilocybe cubensis genome.</title>
        <authorList>
            <person name="Mckernan K.J."/>
            <person name="Crawford S."/>
            <person name="Trippe A."/>
            <person name="Kane L.T."/>
            <person name="Mclaughlin S."/>
        </authorList>
    </citation>
    <scope>NUCLEOTIDE SEQUENCE</scope>
    <source>
        <strain evidence="1">MGC-MH-2018</strain>
    </source>
</reference>
<accession>A0ACB8GV25</accession>
<keyword evidence="2" id="KW-1185">Reference proteome</keyword>
<dbReference type="Proteomes" id="UP000664032">
    <property type="component" value="Unassembled WGS sequence"/>
</dbReference>
<protein>
    <submittedName>
        <fullName evidence="1">Uncharacterized protein</fullName>
    </submittedName>
</protein>
<comment type="caution">
    <text evidence="1">The sequence shown here is derived from an EMBL/GenBank/DDBJ whole genome shotgun (WGS) entry which is preliminary data.</text>
</comment>
<evidence type="ECO:0000313" key="1">
    <source>
        <dbReference type="EMBL" id="KAH9478879.1"/>
    </source>
</evidence>
<organism evidence="1 2">
    <name type="scientific">Psilocybe cubensis</name>
    <name type="common">Psychedelic mushroom</name>
    <name type="synonym">Stropharia cubensis</name>
    <dbReference type="NCBI Taxonomy" id="181762"/>
    <lineage>
        <taxon>Eukaryota</taxon>
        <taxon>Fungi</taxon>
        <taxon>Dikarya</taxon>
        <taxon>Basidiomycota</taxon>
        <taxon>Agaricomycotina</taxon>
        <taxon>Agaricomycetes</taxon>
        <taxon>Agaricomycetidae</taxon>
        <taxon>Agaricales</taxon>
        <taxon>Agaricineae</taxon>
        <taxon>Strophariaceae</taxon>
        <taxon>Psilocybe</taxon>
    </lineage>
</organism>